<accession>A0ABW4VFW8</accession>
<reference evidence="2" key="1">
    <citation type="journal article" date="2019" name="Int. J. Syst. Evol. Microbiol.">
        <title>The Global Catalogue of Microorganisms (GCM) 10K type strain sequencing project: providing services to taxonomists for standard genome sequencing and annotation.</title>
        <authorList>
            <consortium name="The Broad Institute Genomics Platform"/>
            <consortium name="The Broad Institute Genome Sequencing Center for Infectious Disease"/>
            <person name="Wu L."/>
            <person name="Ma J."/>
        </authorList>
    </citation>
    <scope>NUCLEOTIDE SEQUENCE [LARGE SCALE GENOMIC DNA]</scope>
    <source>
        <strain evidence="2">CGMCC 1.15180</strain>
    </source>
</reference>
<gene>
    <name evidence="1" type="ORF">ACFSKL_02245</name>
</gene>
<comment type="caution">
    <text evidence="1">The sequence shown here is derived from an EMBL/GenBank/DDBJ whole genome shotgun (WGS) entry which is preliminary data.</text>
</comment>
<keyword evidence="2" id="KW-1185">Reference proteome</keyword>
<sequence>MILGTYWYFDFPTDLYKFDYFEFRKGHGGHSDAPAELITNIKTECPGKLISDLKLLISTYNEGFLFIYQDGYKLRIGTGGYQLFDYDFLLVCEVEKILKKGKIKLNSDQKLENPILLKLRNDNPTNKAIYPKKNFLQLVGSGLKKYNAENSKFRLDCNLKLKDKINFLGDLKAISEEENIHVLFYYDKDFDDETNLMIFFTNGRQGLNLAHKQFVNTINFEDRIEEAMTKNNVGLGHKGGFGLYPQDGPRIEMIIDEEFII</sequence>
<evidence type="ECO:0000313" key="1">
    <source>
        <dbReference type="EMBL" id="MFD2033589.1"/>
    </source>
</evidence>
<evidence type="ECO:0000313" key="2">
    <source>
        <dbReference type="Proteomes" id="UP001597361"/>
    </source>
</evidence>
<proteinExistence type="predicted"/>
<name>A0ABW4VFW8_9BACT</name>
<dbReference type="EMBL" id="JBHUHR010000004">
    <property type="protein sequence ID" value="MFD2033589.1"/>
    <property type="molecule type" value="Genomic_DNA"/>
</dbReference>
<dbReference type="Proteomes" id="UP001597361">
    <property type="component" value="Unassembled WGS sequence"/>
</dbReference>
<dbReference type="RefSeq" id="WP_376883133.1">
    <property type="nucleotide sequence ID" value="NZ_JBHUHR010000004.1"/>
</dbReference>
<organism evidence="1 2">
    <name type="scientific">Belliella marina</name>
    <dbReference type="NCBI Taxonomy" id="1644146"/>
    <lineage>
        <taxon>Bacteria</taxon>
        <taxon>Pseudomonadati</taxon>
        <taxon>Bacteroidota</taxon>
        <taxon>Cytophagia</taxon>
        <taxon>Cytophagales</taxon>
        <taxon>Cyclobacteriaceae</taxon>
        <taxon>Belliella</taxon>
    </lineage>
</organism>
<protein>
    <submittedName>
        <fullName evidence="1">Uncharacterized protein</fullName>
    </submittedName>
</protein>